<dbReference type="AlphaFoldDB" id="A0A024H328"/>
<evidence type="ECO:0000313" key="1">
    <source>
        <dbReference type="EMBL" id="CCQ46131.1"/>
    </source>
</evidence>
<accession>A0A024H328</accession>
<dbReference type="RefSeq" id="WP_050055068.1">
    <property type="nucleotide sequence ID" value="NZ_CAQI01000042.1"/>
</dbReference>
<gene>
    <name evidence="1" type="ORF">ARTSIC4J27_2091</name>
</gene>
<keyword evidence="2" id="KW-1185">Reference proteome</keyword>
<evidence type="ECO:0000313" key="2">
    <source>
        <dbReference type="Proteomes" id="UP000035722"/>
    </source>
</evidence>
<name>A0A024H328_9MICC</name>
<reference evidence="2" key="1">
    <citation type="journal article" date="2014" name="Genome Announc.">
        <title>Genome Sequence of Arthrobacter siccitolerans 4J27, a Xeroprotectant-Producing Desiccation-Tolerant Microorganism.</title>
        <authorList>
            <person name="Manzanera M."/>
            <person name="Santa-Cruz-Calvo L."/>
            <person name="Vilchez J.I."/>
            <person name="Garcia-Fontana C."/>
            <person name="Silva-Castro G.A."/>
            <person name="Calvo C."/>
            <person name="Gonzalez-Lopez J."/>
        </authorList>
    </citation>
    <scope>NUCLEOTIDE SEQUENCE [LARGE SCALE GENOMIC DNA]</scope>
    <source>
        <strain evidence="2">4J27</strain>
    </source>
</reference>
<dbReference type="EMBL" id="CAQI01000042">
    <property type="protein sequence ID" value="CCQ46131.1"/>
    <property type="molecule type" value="Genomic_DNA"/>
</dbReference>
<comment type="caution">
    <text evidence="1">The sequence shown here is derived from an EMBL/GenBank/DDBJ whole genome shotgun (WGS) entry which is preliminary data.</text>
</comment>
<protein>
    <submittedName>
        <fullName evidence="1">Uncharacterized protein</fullName>
    </submittedName>
</protein>
<dbReference type="Proteomes" id="UP000035722">
    <property type="component" value="Unassembled WGS sequence"/>
</dbReference>
<organism evidence="1 2">
    <name type="scientific">Pseudarthrobacter siccitolerans</name>
    <dbReference type="NCBI Taxonomy" id="861266"/>
    <lineage>
        <taxon>Bacteria</taxon>
        <taxon>Bacillati</taxon>
        <taxon>Actinomycetota</taxon>
        <taxon>Actinomycetes</taxon>
        <taxon>Micrococcales</taxon>
        <taxon>Micrococcaceae</taxon>
        <taxon>Pseudarthrobacter</taxon>
    </lineage>
</organism>
<proteinExistence type="predicted"/>
<sequence length="84" mass="9491">MRKTRKHGDPIIWRGGLQWTKAARMQAARFEHAAMELYSAYFDASMRADLEGHKDPCSLKDGATALMAARRSTRNGRSVSPQRL</sequence>